<sequence length="177" mass="20744">MAPSELKALKGYYNRFVEGFSKKALPLTELIKKVVRFEWIEECKKSFQELKCRITTARILALPTLEKEFEVLCDASHQARFQVKPALEEEIVKMQPEDPTLRKMGKEVRCKRWSDYMFRSDRALIKERRLCVPNNRALKESILEEAHNSAYAMHPESTKMYRTLKPIIGGQYTVRDS</sequence>
<reference evidence="5 6" key="1">
    <citation type="submission" date="2019-08" db="EMBL/GenBank/DDBJ databases">
        <title>Draft genome sequences of two oriental melons (Cucumis melo L. var makuwa).</title>
        <authorList>
            <person name="Kwon S.-Y."/>
        </authorList>
    </citation>
    <scope>NUCLEOTIDE SEQUENCE [LARGE SCALE GENOMIC DNA]</scope>
    <source>
        <strain evidence="6">cv. Chang Bougi</strain>
        <strain evidence="5">cv. SW 3</strain>
        <tissue evidence="3">Leaf</tissue>
    </source>
</reference>
<dbReference type="Pfam" id="PF17919">
    <property type="entry name" value="RT_RNaseH_2"/>
    <property type="match status" value="1"/>
</dbReference>
<evidence type="ECO:0000313" key="5">
    <source>
        <dbReference type="Proteomes" id="UP000321393"/>
    </source>
</evidence>
<proteinExistence type="predicted"/>
<dbReference type="InterPro" id="IPR043502">
    <property type="entry name" value="DNA/RNA_pol_sf"/>
</dbReference>
<dbReference type="EMBL" id="SSTD01014035">
    <property type="protein sequence ID" value="TYK04768.1"/>
    <property type="molecule type" value="Genomic_DNA"/>
</dbReference>
<accession>A0A5A7U039</accession>
<name>A0A5A7U039_CUCMM</name>
<dbReference type="Proteomes" id="UP000321393">
    <property type="component" value="Unassembled WGS sequence"/>
</dbReference>
<dbReference type="STRING" id="1194695.A0A5A7U039"/>
<dbReference type="PANTHER" id="PTHR37984:SF5">
    <property type="entry name" value="PROTEIN NYNRIN-LIKE"/>
    <property type="match status" value="1"/>
</dbReference>
<comment type="caution">
    <text evidence="3">The sequence shown here is derived from an EMBL/GenBank/DDBJ whole genome shotgun (WGS) entry which is preliminary data.</text>
</comment>
<dbReference type="Gene3D" id="1.10.340.70">
    <property type="match status" value="1"/>
</dbReference>
<dbReference type="Gene3D" id="3.30.70.270">
    <property type="match status" value="1"/>
</dbReference>
<dbReference type="AlphaFoldDB" id="A0A5A7U039"/>
<organism evidence="3 5">
    <name type="scientific">Cucumis melo var. makuwa</name>
    <name type="common">Oriental melon</name>
    <dbReference type="NCBI Taxonomy" id="1194695"/>
    <lineage>
        <taxon>Eukaryota</taxon>
        <taxon>Viridiplantae</taxon>
        <taxon>Streptophyta</taxon>
        <taxon>Embryophyta</taxon>
        <taxon>Tracheophyta</taxon>
        <taxon>Spermatophyta</taxon>
        <taxon>Magnoliopsida</taxon>
        <taxon>eudicotyledons</taxon>
        <taxon>Gunneridae</taxon>
        <taxon>Pentapetalae</taxon>
        <taxon>rosids</taxon>
        <taxon>fabids</taxon>
        <taxon>Cucurbitales</taxon>
        <taxon>Cucurbitaceae</taxon>
        <taxon>Benincaseae</taxon>
        <taxon>Cucumis</taxon>
    </lineage>
</organism>
<evidence type="ECO:0000313" key="6">
    <source>
        <dbReference type="Proteomes" id="UP000321947"/>
    </source>
</evidence>
<dbReference type="Proteomes" id="UP000321947">
    <property type="component" value="Unassembled WGS sequence"/>
</dbReference>
<evidence type="ECO:0000259" key="2">
    <source>
        <dbReference type="Pfam" id="PF17919"/>
    </source>
</evidence>
<dbReference type="InterPro" id="IPR050951">
    <property type="entry name" value="Retrovirus_Pol_polyprotein"/>
</dbReference>
<dbReference type="InterPro" id="IPR041577">
    <property type="entry name" value="RT_RNaseH_2"/>
</dbReference>
<evidence type="ECO:0000313" key="3">
    <source>
        <dbReference type="EMBL" id="KAA0047015.1"/>
    </source>
</evidence>
<evidence type="ECO:0000256" key="1">
    <source>
        <dbReference type="ARBA" id="ARBA00023268"/>
    </source>
</evidence>
<dbReference type="OrthoDB" id="1938712at2759"/>
<keyword evidence="1" id="KW-0511">Multifunctional enzyme</keyword>
<feature type="domain" description="Reverse transcriptase/retrotransposon-derived protein RNase H-like" evidence="2">
    <location>
        <begin position="39"/>
        <end position="78"/>
    </location>
</feature>
<dbReference type="InterPro" id="IPR043128">
    <property type="entry name" value="Rev_trsase/Diguanyl_cyclase"/>
</dbReference>
<dbReference type="PANTHER" id="PTHR37984">
    <property type="entry name" value="PROTEIN CBG26694"/>
    <property type="match status" value="1"/>
</dbReference>
<protein>
    <recommendedName>
        <fullName evidence="2">Reverse transcriptase/retrotransposon-derived protein RNase H-like domain-containing protein</fullName>
    </recommendedName>
</protein>
<dbReference type="SUPFAM" id="SSF56672">
    <property type="entry name" value="DNA/RNA polymerases"/>
    <property type="match status" value="1"/>
</dbReference>
<evidence type="ECO:0000313" key="4">
    <source>
        <dbReference type="EMBL" id="TYK04768.1"/>
    </source>
</evidence>
<gene>
    <name evidence="4" type="ORF">E5676_scaffold68G00720</name>
    <name evidence="3" type="ORF">E6C27_scaffold230G002170</name>
</gene>
<dbReference type="GO" id="GO:0003824">
    <property type="term" value="F:catalytic activity"/>
    <property type="evidence" value="ECO:0007669"/>
    <property type="project" value="UniProtKB-KW"/>
</dbReference>
<dbReference type="EMBL" id="SSTE01013576">
    <property type="protein sequence ID" value="KAA0047015.1"/>
    <property type="molecule type" value="Genomic_DNA"/>
</dbReference>